<dbReference type="KEGG" id="chyd:H4K34_06265"/>
<gene>
    <name evidence="2" type="ORF">H4K34_06265</name>
</gene>
<evidence type="ECO:0000313" key="2">
    <source>
        <dbReference type="EMBL" id="QNR25441.1"/>
    </source>
</evidence>
<dbReference type="RefSeq" id="WP_210759969.1">
    <property type="nucleotide sequence ID" value="NZ_CP060139.1"/>
</dbReference>
<dbReference type="AlphaFoldDB" id="A0A7H0VI93"/>
<protein>
    <recommendedName>
        <fullName evidence="4">Lipoprotein</fullName>
    </recommendedName>
</protein>
<accession>A0A7H0VI93</accession>
<keyword evidence="3" id="KW-1185">Reference proteome</keyword>
<evidence type="ECO:0008006" key="4">
    <source>
        <dbReference type="Google" id="ProtNLM"/>
    </source>
</evidence>
<evidence type="ECO:0000256" key="1">
    <source>
        <dbReference type="SAM" id="Coils"/>
    </source>
</evidence>
<evidence type="ECO:0000313" key="3">
    <source>
        <dbReference type="Proteomes" id="UP000516305"/>
    </source>
</evidence>
<sequence>MKKWSFILLAVTLLSSCNQEIKEENARLKAELDSLRTESVDQDSTISDFMTTFQQVQDNLSSIREREESIREVSEGGLENEGSTRDKLISDIEAINSLIEKNKGAIDDLRRKLASSRGENRKYLKMVENLNRQIELKNEQVAELYGQLEQANFKVSQLSSKVGLLTETGMAQKKVIEQQDSELNTAYYTMGTYEELKEAGVVDKEGGFIGIGRTETLAKDFNTSYFTKIDIRNSTELSFNGEYKKVEIITNHSTESYVYEEDNEFKKALKITNPTEFWKNSKYLVILLDK</sequence>
<keyword evidence="1" id="KW-0175">Coiled coil</keyword>
<dbReference type="PROSITE" id="PS51257">
    <property type="entry name" value="PROKAR_LIPOPROTEIN"/>
    <property type="match status" value="1"/>
</dbReference>
<proteinExistence type="predicted"/>
<dbReference type="Proteomes" id="UP000516305">
    <property type="component" value="Chromosome"/>
</dbReference>
<reference evidence="2 3" key="1">
    <citation type="submission" date="2020-08" db="EMBL/GenBank/DDBJ databases">
        <title>Croceimicrobium hydrocarbonivorans gen. nov., sp. nov., a novel marine bacterium isolated from a bacterial consortium that degrades polyethylene terephthalate.</title>
        <authorList>
            <person name="Liu R."/>
        </authorList>
    </citation>
    <scope>NUCLEOTIDE SEQUENCE [LARGE SCALE GENOMIC DNA]</scope>
    <source>
        <strain evidence="2 3">A20-9</strain>
    </source>
</reference>
<organism evidence="2 3">
    <name type="scientific">Croceimicrobium hydrocarbonivorans</name>
    <dbReference type="NCBI Taxonomy" id="2761580"/>
    <lineage>
        <taxon>Bacteria</taxon>
        <taxon>Pseudomonadati</taxon>
        <taxon>Bacteroidota</taxon>
        <taxon>Flavobacteriia</taxon>
        <taxon>Flavobacteriales</taxon>
        <taxon>Owenweeksiaceae</taxon>
        <taxon>Croceimicrobium</taxon>
    </lineage>
</organism>
<name>A0A7H0VI93_9FLAO</name>
<dbReference type="EMBL" id="CP060139">
    <property type="protein sequence ID" value="QNR25441.1"/>
    <property type="molecule type" value="Genomic_DNA"/>
</dbReference>
<feature type="coiled-coil region" evidence="1">
    <location>
        <begin position="113"/>
        <end position="151"/>
    </location>
</feature>